<dbReference type="PANTHER" id="PTHR23026">
    <property type="entry name" value="NADPH NITROREDUCTASE"/>
    <property type="match status" value="1"/>
</dbReference>
<dbReference type="PANTHER" id="PTHR23026:SF123">
    <property type="entry name" value="NAD(P)H NITROREDUCTASE RV3131-RELATED"/>
    <property type="match status" value="1"/>
</dbReference>
<dbReference type="EMBL" id="VUJV01000003">
    <property type="protein sequence ID" value="KAA1419699.1"/>
    <property type="molecule type" value="Genomic_DNA"/>
</dbReference>
<gene>
    <name evidence="2" type="ORF">F0U44_12880</name>
</gene>
<evidence type="ECO:0000313" key="3">
    <source>
        <dbReference type="Proteomes" id="UP000325003"/>
    </source>
</evidence>
<dbReference type="Pfam" id="PF00881">
    <property type="entry name" value="Nitroreductase"/>
    <property type="match status" value="1"/>
</dbReference>
<reference evidence="2 3" key="2">
    <citation type="submission" date="2019-09" db="EMBL/GenBank/DDBJ databases">
        <authorList>
            <person name="Jin C."/>
        </authorList>
    </citation>
    <scope>NUCLEOTIDE SEQUENCE [LARGE SCALE GENOMIC DNA]</scope>
    <source>
        <strain evidence="2 3">BN130099</strain>
    </source>
</reference>
<dbReference type="Proteomes" id="UP000325003">
    <property type="component" value="Unassembled WGS sequence"/>
</dbReference>
<dbReference type="CDD" id="cd02062">
    <property type="entry name" value="Nitro_FMN_reductase"/>
    <property type="match status" value="1"/>
</dbReference>
<dbReference type="InterPro" id="IPR029479">
    <property type="entry name" value="Nitroreductase"/>
</dbReference>
<feature type="domain" description="Nitroreductase" evidence="1">
    <location>
        <begin position="5"/>
        <end position="204"/>
    </location>
</feature>
<sequence>MSTMRAMRKLKPDPVPEDLLVQLVEAAIWGPSGSNAQAYSYVVVTDREQMAALARLWDVVATFYLGTAGKAVPDGMTEESYERMRAALRFQRDHFAETPAVIIPCYDLGPWQRKVMRNVGEVRKATFALGPRRAVTVLRNYGRFGDMGAAASVYPGVQNLLLTARALGLAATMTTWHQLIEAEFKQVLGIPRNVQTFAVIPIGYPAGRFGPVSRKPAADTIHWDRWAG</sequence>
<reference evidence="2 3" key="1">
    <citation type="submission" date="2019-09" db="EMBL/GenBank/DDBJ databases">
        <title>Nocardioides panacisoli sp. nov., isolated from the soil of a ginseng field.</title>
        <authorList>
            <person name="Cho C."/>
        </authorList>
    </citation>
    <scope>NUCLEOTIDE SEQUENCE [LARGE SCALE GENOMIC DNA]</scope>
    <source>
        <strain evidence="2 3">BN130099</strain>
    </source>
</reference>
<evidence type="ECO:0000259" key="1">
    <source>
        <dbReference type="Pfam" id="PF00881"/>
    </source>
</evidence>
<comment type="caution">
    <text evidence="2">The sequence shown here is derived from an EMBL/GenBank/DDBJ whole genome shotgun (WGS) entry which is preliminary data.</text>
</comment>
<organism evidence="2 3">
    <name type="scientific">Nocardioides humilatus</name>
    <dbReference type="NCBI Taxonomy" id="2607660"/>
    <lineage>
        <taxon>Bacteria</taxon>
        <taxon>Bacillati</taxon>
        <taxon>Actinomycetota</taxon>
        <taxon>Actinomycetes</taxon>
        <taxon>Propionibacteriales</taxon>
        <taxon>Nocardioidaceae</taxon>
        <taxon>Nocardioides</taxon>
    </lineage>
</organism>
<evidence type="ECO:0000313" key="2">
    <source>
        <dbReference type="EMBL" id="KAA1419699.1"/>
    </source>
</evidence>
<dbReference type="GO" id="GO:0016491">
    <property type="term" value="F:oxidoreductase activity"/>
    <property type="evidence" value="ECO:0007669"/>
    <property type="project" value="InterPro"/>
</dbReference>
<keyword evidence="3" id="KW-1185">Reference proteome</keyword>
<dbReference type="SUPFAM" id="SSF55469">
    <property type="entry name" value="FMN-dependent nitroreductase-like"/>
    <property type="match status" value="1"/>
</dbReference>
<accession>A0A5B1LJE1</accession>
<dbReference type="InterPro" id="IPR050627">
    <property type="entry name" value="Nitroreductase/BluB"/>
</dbReference>
<dbReference type="InterPro" id="IPR000415">
    <property type="entry name" value="Nitroreductase-like"/>
</dbReference>
<dbReference type="AlphaFoldDB" id="A0A5B1LJE1"/>
<dbReference type="Gene3D" id="3.40.109.10">
    <property type="entry name" value="NADH Oxidase"/>
    <property type="match status" value="1"/>
</dbReference>
<name>A0A5B1LJE1_9ACTN</name>
<proteinExistence type="predicted"/>
<protein>
    <submittedName>
        <fullName evidence="2">Nitroreductase</fullName>
    </submittedName>
</protein>